<comment type="caution">
    <text evidence="2">The sequence shown here is derived from an EMBL/GenBank/DDBJ whole genome shotgun (WGS) entry which is preliminary data.</text>
</comment>
<keyword evidence="1" id="KW-0812">Transmembrane</keyword>
<reference evidence="2 3" key="1">
    <citation type="submission" date="2016-04" db="EMBL/GenBank/DDBJ databases">
        <authorList>
            <person name="Evans L.H."/>
            <person name="Alamgir A."/>
            <person name="Owens N."/>
            <person name="Weber N.D."/>
            <person name="Virtaneva K."/>
            <person name="Barbian K."/>
            <person name="Babar A."/>
            <person name="Rosenke K."/>
        </authorList>
    </citation>
    <scope>NUCLEOTIDE SEQUENCE [LARGE SCALE GENOMIC DNA]</scope>
    <source>
        <strain evidence="2">NIES-2108</strain>
    </source>
</reference>
<keyword evidence="1" id="KW-0472">Membrane</keyword>
<dbReference type="AlphaFoldDB" id="A0A367R3L7"/>
<evidence type="ECO:0000313" key="2">
    <source>
        <dbReference type="EMBL" id="RCJ30799.1"/>
    </source>
</evidence>
<dbReference type="EMBL" id="LXQE01000182">
    <property type="protein sequence ID" value="RCJ30799.1"/>
    <property type="molecule type" value="Genomic_DNA"/>
</dbReference>
<gene>
    <name evidence="2" type="ORF">A6769_32475</name>
</gene>
<feature type="transmembrane region" description="Helical" evidence="1">
    <location>
        <begin position="88"/>
        <end position="110"/>
    </location>
</feature>
<feature type="transmembrane region" description="Helical" evidence="1">
    <location>
        <begin position="20"/>
        <end position="40"/>
    </location>
</feature>
<organism evidence="2 3">
    <name type="scientific">Nostoc punctiforme NIES-2108</name>
    <dbReference type="NCBI Taxonomy" id="1356359"/>
    <lineage>
        <taxon>Bacteria</taxon>
        <taxon>Bacillati</taxon>
        <taxon>Cyanobacteriota</taxon>
        <taxon>Cyanophyceae</taxon>
        <taxon>Nostocales</taxon>
        <taxon>Nostocaceae</taxon>
        <taxon>Nostoc</taxon>
    </lineage>
</organism>
<feature type="transmembrane region" description="Helical" evidence="1">
    <location>
        <begin position="122"/>
        <end position="142"/>
    </location>
</feature>
<dbReference type="Proteomes" id="UP000252085">
    <property type="component" value="Unassembled WGS sequence"/>
</dbReference>
<sequence length="175" mass="18848">MNLNLINFEFIVTFILPKLIYATLISLIIGAVVGGIIGLIMGKISRRMKDVLIPAMLGSFLGMMLLAMIPIFASPATYIGGPFGGLSIFLHFIVVAPIGSIIGSVVGGICGLKLSLQLKARLTLIGLIFTYGVMVISIYVTLAPPSFQFVKFHGQEQKTFSLTLVELSGQTHLIY</sequence>
<proteinExistence type="predicted"/>
<protein>
    <submittedName>
        <fullName evidence="2">Uncharacterized protein</fullName>
    </submittedName>
</protein>
<keyword evidence="1" id="KW-1133">Transmembrane helix</keyword>
<feature type="transmembrane region" description="Helical" evidence="1">
    <location>
        <begin position="52"/>
        <end position="73"/>
    </location>
</feature>
<evidence type="ECO:0000256" key="1">
    <source>
        <dbReference type="SAM" id="Phobius"/>
    </source>
</evidence>
<name>A0A367R3L7_NOSPU</name>
<accession>A0A367R3L7</accession>
<evidence type="ECO:0000313" key="3">
    <source>
        <dbReference type="Proteomes" id="UP000252085"/>
    </source>
</evidence>